<dbReference type="Pfam" id="PF24883">
    <property type="entry name" value="NPHP3_N"/>
    <property type="match status" value="1"/>
</dbReference>
<comment type="caution">
    <text evidence="4">The sequence shown here is derived from an EMBL/GenBank/DDBJ whole genome shotgun (WGS) entry which is preliminary data.</text>
</comment>
<feature type="region of interest" description="Disordered" evidence="2">
    <location>
        <begin position="13"/>
        <end position="32"/>
    </location>
</feature>
<dbReference type="SUPFAM" id="SSF52540">
    <property type="entry name" value="P-loop containing nucleoside triphosphate hydrolases"/>
    <property type="match status" value="1"/>
</dbReference>
<dbReference type="Gene3D" id="3.40.50.300">
    <property type="entry name" value="P-loop containing nucleotide triphosphate hydrolases"/>
    <property type="match status" value="1"/>
</dbReference>
<dbReference type="AlphaFoldDB" id="A0A4Q2DH43"/>
<evidence type="ECO:0000313" key="5">
    <source>
        <dbReference type="Proteomes" id="UP000290288"/>
    </source>
</evidence>
<dbReference type="InterPro" id="IPR011990">
    <property type="entry name" value="TPR-like_helical_dom_sf"/>
</dbReference>
<dbReference type="PANTHER" id="PTHR19959">
    <property type="entry name" value="KINESIN LIGHT CHAIN"/>
    <property type="match status" value="1"/>
</dbReference>
<dbReference type="Proteomes" id="UP000290288">
    <property type="component" value="Unassembled WGS sequence"/>
</dbReference>
<feature type="compositionally biased region" description="Acidic residues" evidence="2">
    <location>
        <begin position="1010"/>
        <end position="1034"/>
    </location>
</feature>
<gene>
    <name evidence="4" type="ORF">EST38_g6716</name>
</gene>
<dbReference type="EMBL" id="SDEE01000218">
    <property type="protein sequence ID" value="RXW19143.1"/>
    <property type="molecule type" value="Genomic_DNA"/>
</dbReference>
<dbReference type="STRING" id="2316362.A0A4Q2DH43"/>
<feature type="region of interest" description="Disordered" evidence="2">
    <location>
        <begin position="1008"/>
        <end position="1034"/>
    </location>
</feature>
<dbReference type="InterPro" id="IPR027417">
    <property type="entry name" value="P-loop_NTPase"/>
</dbReference>
<keyword evidence="1" id="KW-0677">Repeat</keyword>
<evidence type="ECO:0000256" key="2">
    <source>
        <dbReference type="SAM" id="MobiDB-lite"/>
    </source>
</evidence>
<evidence type="ECO:0000313" key="4">
    <source>
        <dbReference type="EMBL" id="RXW19143.1"/>
    </source>
</evidence>
<proteinExistence type="predicted"/>
<protein>
    <recommendedName>
        <fullName evidence="3">Nephrocystin 3-like N-terminal domain-containing protein</fullName>
    </recommendedName>
</protein>
<dbReference type="SUPFAM" id="SSF48452">
    <property type="entry name" value="TPR-like"/>
    <property type="match status" value="2"/>
</dbReference>
<reference evidence="4 5" key="1">
    <citation type="submission" date="2019-01" db="EMBL/GenBank/DDBJ databases">
        <title>Draft genome sequence of Psathyrella aberdarensis IHI B618.</title>
        <authorList>
            <person name="Buettner E."/>
            <person name="Kellner H."/>
        </authorList>
    </citation>
    <scope>NUCLEOTIDE SEQUENCE [LARGE SCALE GENOMIC DNA]</scope>
    <source>
        <strain evidence="4 5">IHI B618</strain>
    </source>
</reference>
<name>A0A4Q2DH43_9AGAR</name>
<accession>A0A4Q2DH43</accession>
<evidence type="ECO:0000259" key="3">
    <source>
        <dbReference type="Pfam" id="PF24883"/>
    </source>
</evidence>
<feature type="domain" description="Nephrocystin 3-like N-terminal" evidence="3">
    <location>
        <begin position="39"/>
        <end position="185"/>
    </location>
</feature>
<sequence length="1034" mass="115412">MFYTSEQWRFNGLPKHPDRSGTRAEYLPNSRRPDVETSSEWVLRSNELVLCVYGPAGVGKSTLAGHLSDELRSAGRLAASVFMATFPPDTPGPETMIKTLAHELGNIHPRAIPKIVEAMNHCHATSLENQLEGYILEPLRSLNHPHSLVIIVDAIDEWRHHGPFTKALVRLNSESAVVKFIMTSRLDPHTSRLPGIEKISVHSYPLRPVPQAVVKAYFDHHFESIDWDHGRKPNERQVDRLAELSGGLLVWGATVCSLLSHKFSGSTPHDILSGILAEEQKVGSTGQLAQLYYNAIIRLFPSVEDRKHLRNYLGVIVVLQEALPVHDFCCLVGMPLCLVVSIQSTLSALQTRLPPTGLEKMVHPASTLFHLSFLDYIQATLAENAFTISAFDSHSVVGLACLNHITSLPPVSSNQISFSSLHDIRRYAVKHWPLHVTHGTRRSHDEWVKTPHYSTLHTIPIAAQQRWATLFFNMLFPEAEEMVVEEQDMPSILKRIGDSLSQDGGDRWVFQVACFEVAVRLDCGCHGTWFELGRSYYEMGRKTRSPKMYEEAVVASEHALELLAAFNPERPSVLNTLGNALRSLYECTGDVNALNNSIPHLRDALALRPAPHPDRFPLLTNLAGAIQILFRRNGDLDALDESISHLRDAIRLLPASHPDRSLPLNSLGNALQTLFERNGDINALNESISHHRAALALRPEPHPDRSSSLNNLGNALQTLYECSGDIEAMNESILHLRDGLALLPASHPDRASLLGNLGRALQSLFEHNADLDTLKESISHHRDTLALRPAPHPDQPLLLNLLGNALQTLFECSGDIQALNESISHLRDALTLLPASHPDRSLLLNNLGCALQSLFEHNGDRNALYESISHHRDALALRPVPHPDRPSSLNNLGNALWSLYTCNGDLNSLNEGICRLRDALALLPALHPHRPSFLNVLAILLLSHHERFREIETLDEAIRLRYELLVLHPAGHRHRAYSVKRLAELLRIRFALIGEEADWEEIQALQREVDEYESDDESGTEDGVREEDSDTDGL</sequence>
<organism evidence="4 5">
    <name type="scientific">Candolleomyces aberdarensis</name>
    <dbReference type="NCBI Taxonomy" id="2316362"/>
    <lineage>
        <taxon>Eukaryota</taxon>
        <taxon>Fungi</taxon>
        <taxon>Dikarya</taxon>
        <taxon>Basidiomycota</taxon>
        <taxon>Agaricomycotina</taxon>
        <taxon>Agaricomycetes</taxon>
        <taxon>Agaricomycetidae</taxon>
        <taxon>Agaricales</taxon>
        <taxon>Agaricineae</taxon>
        <taxon>Psathyrellaceae</taxon>
        <taxon>Candolleomyces</taxon>
    </lineage>
</organism>
<dbReference type="PANTHER" id="PTHR19959:SF119">
    <property type="entry name" value="FUNGAL LIPASE-LIKE DOMAIN-CONTAINING PROTEIN"/>
    <property type="match status" value="1"/>
</dbReference>
<dbReference type="OrthoDB" id="9991317at2759"/>
<evidence type="ECO:0000256" key="1">
    <source>
        <dbReference type="ARBA" id="ARBA00022737"/>
    </source>
</evidence>
<keyword evidence="5" id="KW-1185">Reference proteome</keyword>
<dbReference type="Gene3D" id="1.25.40.10">
    <property type="entry name" value="Tetratricopeptide repeat domain"/>
    <property type="match status" value="3"/>
</dbReference>
<dbReference type="InterPro" id="IPR056884">
    <property type="entry name" value="NPHP3-like_N"/>
</dbReference>